<reference evidence="3" key="1">
    <citation type="submission" date="2018-05" db="EMBL/GenBank/DDBJ databases">
        <authorList>
            <person name="Li Y."/>
        </authorList>
    </citation>
    <scope>NUCLEOTIDE SEQUENCE [LARGE SCALE GENOMIC DNA]</scope>
    <source>
        <strain evidence="3">sk1b4</strain>
    </source>
</reference>
<sequence length="117" mass="12425">MRLLQGFLGLIGGLLVGALGAVTYPGPLDMPVLGLLVAIVLVAAGAWFLLEWGKRTAWIGYAIGVTVATFWLLIAPPATDTVLSVYTWASDAWLILAPLSALVPAFMVRTPRSSRSM</sequence>
<evidence type="ECO:0000256" key="1">
    <source>
        <dbReference type="SAM" id="Phobius"/>
    </source>
</evidence>
<keyword evidence="1" id="KW-0472">Membrane</keyword>
<dbReference type="Proteomes" id="UP000245283">
    <property type="component" value="Unassembled WGS sequence"/>
</dbReference>
<organism evidence="2 3">
    <name type="scientific">Ancrocorticia populi</name>
    <dbReference type="NCBI Taxonomy" id="2175228"/>
    <lineage>
        <taxon>Bacteria</taxon>
        <taxon>Bacillati</taxon>
        <taxon>Actinomycetota</taxon>
        <taxon>Actinomycetes</taxon>
        <taxon>Actinomycetales</taxon>
        <taxon>Actinomycetaceae</taxon>
        <taxon>Ancrocorticia</taxon>
    </lineage>
</organism>
<dbReference type="OrthoDB" id="3268962at2"/>
<feature type="transmembrane region" description="Helical" evidence="1">
    <location>
        <begin position="30"/>
        <end position="50"/>
    </location>
</feature>
<accession>A0A2V1KCY3</accession>
<keyword evidence="1" id="KW-1133">Transmembrane helix</keyword>
<evidence type="ECO:0000313" key="2">
    <source>
        <dbReference type="EMBL" id="PWF27377.1"/>
    </source>
</evidence>
<dbReference type="EMBL" id="QETB01000001">
    <property type="protein sequence ID" value="PWF27377.1"/>
    <property type="molecule type" value="Genomic_DNA"/>
</dbReference>
<evidence type="ECO:0000313" key="3">
    <source>
        <dbReference type="Proteomes" id="UP000245283"/>
    </source>
</evidence>
<gene>
    <name evidence="2" type="ORF">DD236_03045</name>
</gene>
<keyword evidence="3" id="KW-1185">Reference proteome</keyword>
<name>A0A2V1KCY3_9ACTO</name>
<dbReference type="RefSeq" id="WP_109092877.1">
    <property type="nucleotide sequence ID" value="NZ_QETB01000001.1"/>
</dbReference>
<comment type="caution">
    <text evidence="2">The sequence shown here is derived from an EMBL/GenBank/DDBJ whole genome shotgun (WGS) entry which is preliminary data.</text>
</comment>
<keyword evidence="1" id="KW-0812">Transmembrane</keyword>
<feature type="transmembrane region" description="Helical" evidence="1">
    <location>
        <begin position="86"/>
        <end position="108"/>
    </location>
</feature>
<protein>
    <submittedName>
        <fullName evidence="2">Uncharacterized protein</fullName>
    </submittedName>
</protein>
<proteinExistence type="predicted"/>
<dbReference type="AlphaFoldDB" id="A0A2V1KCY3"/>
<feature type="transmembrane region" description="Helical" evidence="1">
    <location>
        <begin position="57"/>
        <end position="74"/>
    </location>
</feature>